<dbReference type="InterPro" id="IPR016187">
    <property type="entry name" value="CTDL_fold"/>
</dbReference>
<proteinExistence type="predicted"/>
<dbReference type="GO" id="GO:0120147">
    <property type="term" value="F:formylglycine-generating oxidase activity"/>
    <property type="evidence" value="ECO:0007669"/>
    <property type="project" value="TreeGrafter"/>
</dbReference>
<dbReference type="SUPFAM" id="SSF56436">
    <property type="entry name" value="C-type lectin-like"/>
    <property type="match status" value="1"/>
</dbReference>
<accession>A0A7C1CSS7</accession>
<dbReference type="InterPro" id="IPR042095">
    <property type="entry name" value="SUMF_sf"/>
</dbReference>
<organism evidence="2">
    <name type="scientific">Mesotoga infera</name>
    <dbReference type="NCBI Taxonomy" id="1236046"/>
    <lineage>
        <taxon>Bacteria</taxon>
        <taxon>Thermotogati</taxon>
        <taxon>Thermotogota</taxon>
        <taxon>Thermotogae</taxon>
        <taxon>Kosmotogales</taxon>
        <taxon>Kosmotogaceae</taxon>
        <taxon>Mesotoga</taxon>
    </lineage>
</organism>
<sequence>MKLKLFFFALFLSFVLFLTPSCIFRSNQPPLIEKESSGPSGDTLDDCITFEWLGYDDDGYVSLYQYRADGGQWIDHGTKTSYTWCGYKEGDHTFEVRAKDDKGLASEPIIWTFTFLSFEPYLGDFVFVSGGSFTMGDTWGDGLNIEKPTHPVELAYDFFVGKHPVTFNEYNEFCVDKGAVIPSDEGWGMGSRPVINVPWWMAIEYCNWLSEKDGLPSAYITRCEVNEGQLLDSEGKVTTDITEVLGYRLLTEAEWEYASRGGEHNSEYKWSGSDNPSLVAWYDYNSNDKTHPVGQLEPNALGIYDMSGNVLEWCTDFYSEYTASQKTNPYVSSGTHRICRGGCWAFPEENIRVSYRFAALPTDFASLAGFRIGRIAQ</sequence>
<evidence type="ECO:0000313" key="2">
    <source>
        <dbReference type="EMBL" id="HDP77092.1"/>
    </source>
</evidence>
<dbReference type="Pfam" id="PF03781">
    <property type="entry name" value="FGE-sulfatase"/>
    <property type="match status" value="1"/>
</dbReference>
<feature type="domain" description="Sulfatase-modifying factor enzyme-like" evidence="1">
    <location>
        <begin position="124"/>
        <end position="372"/>
    </location>
</feature>
<comment type="caution">
    <text evidence="2">The sequence shown here is derived from an EMBL/GenBank/DDBJ whole genome shotgun (WGS) entry which is preliminary data.</text>
</comment>
<dbReference type="Proteomes" id="UP000886198">
    <property type="component" value="Unassembled WGS sequence"/>
</dbReference>
<name>A0A7C1CSS7_9BACT</name>
<protein>
    <recommendedName>
        <fullName evidence="1">Sulfatase-modifying factor enzyme-like domain-containing protein</fullName>
    </recommendedName>
</protein>
<dbReference type="InterPro" id="IPR005532">
    <property type="entry name" value="SUMF_dom"/>
</dbReference>
<dbReference type="InterPro" id="IPR051043">
    <property type="entry name" value="Sulfatase_Mod_Factor_Kinase"/>
</dbReference>
<evidence type="ECO:0000259" key="1">
    <source>
        <dbReference type="Pfam" id="PF03781"/>
    </source>
</evidence>
<dbReference type="Gene3D" id="3.90.1580.10">
    <property type="entry name" value="paralog of FGE (formylglycine-generating enzyme)"/>
    <property type="match status" value="1"/>
</dbReference>
<dbReference type="AlphaFoldDB" id="A0A7C1CSS7"/>
<dbReference type="PANTHER" id="PTHR23150">
    <property type="entry name" value="SULFATASE MODIFYING FACTOR 1, 2"/>
    <property type="match status" value="1"/>
</dbReference>
<gene>
    <name evidence="2" type="ORF">ENN47_02680</name>
</gene>
<reference evidence="2" key="1">
    <citation type="journal article" date="2020" name="mSystems">
        <title>Genome- and Community-Level Interaction Insights into Carbon Utilization and Element Cycling Functions of Hydrothermarchaeota in Hydrothermal Sediment.</title>
        <authorList>
            <person name="Zhou Z."/>
            <person name="Liu Y."/>
            <person name="Xu W."/>
            <person name="Pan J."/>
            <person name="Luo Z.H."/>
            <person name="Li M."/>
        </authorList>
    </citation>
    <scope>NUCLEOTIDE SEQUENCE [LARGE SCALE GENOMIC DNA]</scope>
    <source>
        <strain evidence="2">SpSt-1179</strain>
    </source>
</reference>
<dbReference type="PANTHER" id="PTHR23150:SF19">
    <property type="entry name" value="FORMYLGLYCINE-GENERATING ENZYME"/>
    <property type="match status" value="1"/>
</dbReference>
<dbReference type="EMBL" id="DSBT01000081">
    <property type="protein sequence ID" value="HDP77092.1"/>
    <property type="molecule type" value="Genomic_DNA"/>
</dbReference>